<keyword evidence="1" id="KW-0472">Membrane</keyword>
<evidence type="ECO:0000256" key="1">
    <source>
        <dbReference type="SAM" id="Phobius"/>
    </source>
</evidence>
<organism evidence="2">
    <name type="scientific">viral metagenome</name>
    <dbReference type="NCBI Taxonomy" id="1070528"/>
    <lineage>
        <taxon>unclassified sequences</taxon>
        <taxon>metagenomes</taxon>
        <taxon>organismal metagenomes</taxon>
    </lineage>
</organism>
<sequence>MDYGSVFENIQIFIQDIRKRLSDTIGQNGKTTFMILFLLLILTTALFITLYIFVNKNTFSSLNFYALIVIIVSCMCIILSGIMIYISTKDKDCIYFALSCLSVFFQIMELIGDIQIYSTIN</sequence>
<dbReference type="EMBL" id="MN739616">
    <property type="protein sequence ID" value="QHT16102.1"/>
    <property type="molecule type" value="Genomic_DNA"/>
</dbReference>
<feature type="transmembrane region" description="Helical" evidence="1">
    <location>
        <begin position="65"/>
        <end position="86"/>
    </location>
</feature>
<feature type="transmembrane region" description="Helical" evidence="1">
    <location>
        <begin position="33"/>
        <end position="53"/>
    </location>
</feature>
<reference evidence="2" key="1">
    <citation type="journal article" date="2020" name="Nature">
        <title>Giant virus diversity and host interactions through global metagenomics.</title>
        <authorList>
            <person name="Schulz F."/>
            <person name="Roux S."/>
            <person name="Paez-Espino D."/>
            <person name="Jungbluth S."/>
            <person name="Walsh D.A."/>
            <person name="Denef V.J."/>
            <person name="McMahon K.D."/>
            <person name="Konstantinidis K.T."/>
            <person name="Eloe-Fadrosh E.A."/>
            <person name="Kyrpides N.C."/>
            <person name="Woyke T."/>
        </authorList>
    </citation>
    <scope>NUCLEOTIDE SEQUENCE</scope>
    <source>
        <strain evidence="2">GVMAG-M-3300023174-182</strain>
    </source>
</reference>
<protein>
    <submittedName>
        <fullName evidence="2">Uncharacterized protein</fullName>
    </submittedName>
</protein>
<name>A0A6C0DIB4_9ZZZZ</name>
<feature type="transmembrane region" description="Helical" evidence="1">
    <location>
        <begin position="93"/>
        <end position="112"/>
    </location>
</feature>
<dbReference type="AlphaFoldDB" id="A0A6C0DIB4"/>
<accession>A0A6C0DIB4</accession>
<keyword evidence="1" id="KW-1133">Transmembrane helix</keyword>
<proteinExistence type="predicted"/>
<keyword evidence="1" id="KW-0812">Transmembrane</keyword>
<evidence type="ECO:0000313" key="2">
    <source>
        <dbReference type="EMBL" id="QHT16102.1"/>
    </source>
</evidence>